<dbReference type="EMBL" id="JASITI010000059">
    <property type="protein sequence ID" value="MDK9500283.1"/>
    <property type="molecule type" value="Genomic_DNA"/>
</dbReference>
<dbReference type="Proteomes" id="UP001223390">
    <property type="component" value="Unassembled WGS sequence"/>
</dbReference>
<proteinExistence type="predicted"/>
<reference evidence="1 2" key="1">
    <citation type="submission" date="2023-05" db="EMBL/GenBank/DDBJ databases">
        <title>Sequencing and Assembly of Streptomyces sp. NP73.</title>
        <authorList>
            <person name="Konwar A.N."/>
            <person name="Saikia K."/>
            <person name="Thakur D."/>
        </authorList>
    </citation>
    <scope>NUCLEOTIDE SEQUENCE [LARGE SCALE GENOMIC DNA]</scope>
    <source>
        <strain evidence="1 2">NP73</strain>
    </source>
</reference>
<accession>A0ABT7H352</accession>
<organism evidence="1 2">
    <name type="scientific">Streptomyces katrae</name>
    <dbReference type="NCBI Taxonomy" id="68223"/>
    <lineage>
        <taxon>Bacteria</taxon>
        <taxon>Bacillati</taxon>
        <taxon>Actinomycetota</taxon>
        <taxon>Actinomycetes</taxon>
        <taxon>Kitasatosporales</taxon>
        <taxon>Streptomycetaceae</taxon>
        <taxon>Streptomyces</taxon>
    </lineage>
</organism>
<evidence type="ECO:0000313" key="2">
    <source>
        <dbReference type="Proteomes" id="UP001223390"/>
    </source>
</evidence>
<sequence>MPDPRPARRGRVHSGLLGALLPALVLLMLCASASGPPAAVAVPGAGERPVVRTAEGPVRGRGHGTYDTFEGIPYAAA</sequence>
<feature type="non-terminal residue" evidence="1">
    <location>
        <position position="77"/>
    </location>
</feature>
<comment type="caution">
    <text evidence="1">The sequence shown here is derived from an EMBL/GenBank/DDBJ whole genome shotgun (WGS) entry which is preliminary data.</text>
</comment>
<evidence type="ECO:0008006" key="3">
    <source>
        <dbReference type="Google" id="ProtNLM"/>
    </source>
</evidence>
<protein>
    <recommendedName>
        <fullName evidence="3">Carboxylesterase</fullName>
    </recommendedName>
</protein>
<gene>
    <name evidence="1" type="ORF">QEZ40_005914</name>
</gene>
<evidence type="ECO:0000313" key="1">
    <source>
        <dbReference type="EMBL" id="MDK9500283.1"/>
    </source>
</evidence>
<name>A0ABT7H352_9ACTN</name>
<keyword evidence="2" id="KW-1185">Reference proteome</keyword>